<gene>
    <name evidence="11" type="ORF">PENTCL1PPCAC_6139</name>
</gene>
<reference evidence="11" key="1">
    <citation type="submission" date="2023-10" db="EMBL/GenBank/DDBJ databases">
        <title>Genome assembly of Pristionchus species.</title>
        <authorList>
            <person name="Yoshida K."/>
            <person name="Sommer R.J."/>
        </authorList>
    </citation>
    <scope>NUCLEOTIDE SEQUENCE</scope>
    <source>
        <strain evidence="11">RS0144</strain>
    </source>
</reference>
<dbReference type="InterPro" id="IPR045357">
    <property type="entry name" value="Aminopeptidase_N-like_N"/>
</dbReference>
<feature type="domain" description="Aminopeptidase N-like N-terminal" evidence="10">
    <location>
        <begin position="54"/>
        <end position="244"/>
    </location>
</feature>
<keyword evidence="6" id="KW-0862">Zinc</keyword>
<dbReference type="Pfam" id="PF17900">
    <property type="entry name" value="Peptidase_M1_N"/>
    <property type="match status" value="1"/>
</dbReference>
<dbReference type="InterPro" id="IPR001930">
    <property type="entry name" value="Peptidase_M1"/>
</dbReference>
<evidence type="ECO:0000256" key="1">
    <source>
        <dbReference type="ARBA" id="ARBA00001947"/>
    </source>
</evidence>
<evidence type="ECO:0000256" key="6">
    <source>
        <dbReference type="ARBA" id="ARBA00022833"/>
    </source>
</evidence>
<keyword evidence="7" id="KW-0482">Metalloprotease</keyword>
<comment type="similarity">
    <text evidence="2">Belongs to the peptidase M1 family.</text>
</comment>
<dbReference type="Gene3D" id="2.60.40.1730">
    <property type="entry name" value="tricorn interacting facor f3 domain"/>
    <property type="match status" value="1"/>
</dbReference>
<feature type="signal peptide" evidence="8">
    <location>
        <begin position="1"/>
        <end position="17"/>
    </location>
</feature>
<evidence type="ECO:0000259" key="10">
    <source>
        <dbReference type="Pfam" id="PF17900"/>
    </source>
</evidence>
<dbReference type="GO" id="GO:0005615">
    <property type="term" value="C:extracellular space"/>
    <property type="evidence" value="ECO:0007669"/>
    <property type="project" value="TreeGrafter"/>
</dbReference>
<keyword evidence="8" id="KW-0732">Signal</keyword>
<dbReference type="InterPro" id="IPR014782">
    <property type="entry name" value="Peptidase_M1_dom"/>
</dbReference>
<dbReference type="PRINTS" id="PR00756">
    <property type="entry name" value="ALADIPTASE"/>
</dbReference>
<dbReference type="Gene3D" id="1.10.390.10">
    <property type="entry name" value="Neutral Protease Domain 2"/>
    <property type="match status" value="1"/>
</dbReference>
<dbReference type="InterPro" id="IPR027268">
    <property type="entry name" value="Peptidase_M4/M1_CTD_sf"/>
</dbReference>
<comment type="cofactor">
    <cofactor evidence="1">
        <name>Zn(2+)</name>
        <dbReference type="ChEBI" id="CHEBI:29105"/>
    </cofactor>
</comment>
<dbReference type="GO" id="GO:0006508">
    <property type="term" value="P:proteolysis"/>
    <property type="evidence" value="ECO:0007669"/>
    <property type="project" value="UniProtKB-KW"/>
</dbReference>
<evidence type="ECO:0000256" key="7">
    <source>
        <dbReference type="ARBA" id="ARBA00023049"/>
    </source>
</evidence>
<evidence type="ECO:0000256" key="5">
    <source>
        <dbReference type="ARBA" id="ARBA00022801"/>
    </source>
</evidence>
<dbReference type="GO" id="GO:0005737">
    <property type="term" value="C:cytoplasm"/>
    <property type="evidence" value="ECO:0007669"/>
    <property type="project" value="TreeGrafter"/>
</dbReference>
<keyword evidence="3" id="KW-0645">Protease</keyword>
<name>A0AAV5SUS2_9BILA</name>
<evidence type="ECO:0000259" key="9">
    <source>
        <dbReference type="Pfam" id="PF01433"/>
    </source>
</evidence>
<dbReference type="InterPro" id="IPR050344">
    <property type="entry name" value="Peptidase_M1_aminopeptidases"/>
</dbReference>
<evidence type="ECO:0000256" key="4">
    <source>
        <dbReference type="ARBA" id="ARBA00022723"/>
    </source>
</evidence>
<keyword evidence="4" id="KW-0479">Metal-binding</keyword>
<evidence type="ECO:0008006" key="13">
    <source>
        <dbReference type="Google" id="ProtNLM"/>
    </source>
</evidence>
<dbReference type="EMBL" id="BTSX01000002">
    <property type="protein sequence ID" value="GMS83964.1"/>
    <property type="molecule type" value="Genomic_DNA"/>
</dbReference>
<evidence type="ECO:0000256" key="3">
    <source>
        <dbReference type="ARBA" id="ARBA00022670"/>
    </source>
</evidence>
<comment type="caution">
    <text evidence="11">The sequence shown here is derived from an EMBL/GenBank/DDBJ whole genome shotgun (WGS) entry which is preliminary data.</text>
</comment>
<organism evidence="11 12">
    <name type="scientific">Pristionchus entomophagus</name>
    <dbReference type="NCBI Taxonomy" id="358040"/>
    <lineage>
        <taxon>Eukaryota</taxon>
        <taxon>Metazoa</taxon>
        <taxon>Ecdysozoa</taxon>
        <taxon>Nematoda</taxon>
        <taxon>Chromadorea</taxon>
        <taxon>Rhabditida</taxon>
        <taxon>Rhabditina</taxon>
        <taxon>Diplogasteromorpha</taxon>
        <taxon>Diplogasteroidea</taxon>
        <taxon>Neodiplogasteridae</taxon>
        <taxon>Pristionchus</taxon>
    </lineage>
</organism>
<evidence type="ECO:0000256" key="2">
    <source>
        <dbReference type="ARBA" id="ARBA00010136"/>
    </source>
</evidence>
<evidence type="ECO:0000313" key="12">
    <source>
        <dbReference type="Proteomes" id="UP001432027"/>
    </source>
</evidence>
<dbReference type="InterPro" id="IPR042097">
    <property type="entry name" value="Aminopeptidase_N-like_N_sf"/>
</dbReference>
<feature type="non-terminal residue" evidence="11">
    <location>
        <position position="1"/>
    </location>
</feature>
<dbReference type="Proteomes" id="UP001432027">
    <property type="component" value="Unassembled WGS sequence"/>
</dbReference>
<dbReference type="GO" id="GO:0070006">
    <property type="term" value="F:metalloaminopeptidase activity"/>
    <property type="evidence" value="ECO:0007669"/>
    <property type="project" value="TreeGrafter"/>
</dbReference>
<dbReference type="PANTHER" id="PTHR11533">
    <property type="entry name" value="PROTEASE M1 ZINC METALLOPROTEASE"/>
    <property type="match status" value="1"/>
</dbReference>
<dbReference type="AlphaFoldDB" id="A0AAV5SUS2"/>
<protein>
    <recommendedName>
        <fullName evidence="13">Peptidase</fullName>
    </recommendedName>
</protein>
<keyword evidence="5" id="KW-0378">Hydrolase</keyword>
<evidence type="ECO:0000256" key="8">
    <source>
        <dbReference type="SAM" id="SignalP"/>
    </source>
</evidence>
<feature type="domain" description="Peptidase M1 membrane alanine aminopeptidase" evidence="9">
    <location>
        <begin position="301"/>
        <end position="466"/>
    </location>
</feature>
<dbReference type="Pfam" id="PF01433">
    <property type="entry name" value="Peptidase_M1"/>
    <property type="match status" value="1"/>
</dbReference>
<dbReference type="GO" id="GO:0016020">
    <property type="term" value="C:membrane"/>
    <property type="evidence" value="ECO:0007669"/>
    <property type="project" value="TreeGrafter"/>
</dbReference>
<dbReference type="SUPFAM" id="SSF55486">
    <property type="entry name" value="Metalloproteases ('zincins'), catalytic domain"/>
    <property type="match status" value="1"/>
</dbReference>
<sequence length="758" mass="87730">SQLVWLVLPLLLSFLEAYPVDSESDLPPYLRGIGWRKVEEELRKEMRLVSSLRPISYDINLNVSVRRYKEAERSTFEGSVEIVLNITSPITEIELHSVGLNIKTVELKRGSSNVEVQVIRYNRERETVIFKLSEALLPSDEAQLKVDYNGTAVMRGVGLYESWTENDKTSPLPSISLVSNCEPTGTRLWLPSFDEPDKKATFRLRLFHPNELTAYSNTEGETKALTNQLLETTFERTVPLPTYLVAFALTEQHVEASEFNGHKIRAIGKSNDRSRVMKTLGNTLNAVTNSPAFQNVTVFTKKTDWFIMEDFFSGAMENPGLITSNDNYYDQNIQVHELVHMYFGNLVTLRSWEQFWVNEGFAQFFMPEQEFVHFHTGLEEASLHAPALHSKFTYSKSQFLMNHYFTNAMIHYTKAAQLINLVKRFIGEEAFNKALNRYLIDNSFGNGDSAMVIDYLSDGNPEARKILNDWVYQPGVALLTVNEEKERVIIEQRRFLKTDFNEEMRDTKTRWTIPLYYLINGVTHMEIFPREVEKFVVDIPKNGSFSIDRTYSLLYAVHYKNRKRDDEISQIIAMTNNIDEISPNKSKYEIPNHNLRTSNDREWNERHLTFCDSHVANKTKEELMDMYLVKNDIRYLLCDRALVIKVNAKRFLHELLVSNDLPIRNKDVDIVAKQVNNLHSGILLEFLTEENRNIDSLGVKVCEAIVEISMSEDGAVEKLHNIVRVNPSFAANFYHMFTSIFEKDYIQREMKKRIDASD</sequence>
<feature type="chain" id="PRO_5043428240" description="Peptidase" evidence="8">
    <location>
        <begin position="18"/>
        <end position="758"/>
    </location>
</feature>
<dbReference type="GO" id="GO:0008270">
    <property type="term" value="F:zinc ion binding"/>
    <property type="evidence" value="ECO:0007669"/>
    <property type="project" value="InterPro"/>
</dbReference>
<keyword evidence="12" id="KW-1185">Reference proteome</keyword>
<dbReference type="GO" id="GO:0043171">
    <property type="term" value="P:peptide catabolic process"/>
    <property type="evidence" value="ECO:0007669"/>
    <property type="project" value="TreeGrafter"/>
</dbReference>
<dbReference type="PANTHER" id="PTHR11533:SF299">
    <property type="entry name" value="AMINOPEPTIDASE"/>
    <property type="match status" value="1"/>
</dbReference>
<evidence type="ECO:0000313" key="11">
    <source>
        <dbReference type="EMBL" id="GMS83964.1"/>
    </source>
</evidence>
<dbReference type="SUPFAM" id="SSF63737">
    <property type="entry name" value="Leukotriene A4 hydrolase N-terminal domain"/>
    <property type="match status" value="1"/>
</dbReference>
<proteinExistence type="inferred from homology"/>
<accession>A0AAV5SUS2</accession>
<dbReference type="GO" id="GO:0042277">
    <property type="term" value="F:peptide binding"/>
    <property type="evidence" value="ECO:0007669"/>
    <property type="project" value="TreeGrafter"/>
</dbReference>